<keyword evidence="3" id="KW-0238">DNA-binding</keyword>
<keyword evidence="7" id="KW-1185">Reference proteome</keyword>
<dbReference type="GO" id="GO:0005829">
    <property type="term" value="C:cytosol"/>
    <property type="evidence" value="ECO:0007669"/>
    <property type="project" value="TreeGrafter"/>
</dbReference>
<dbReference type="OrthoDB" id="5297263at2"/>
<dbReference type="KEGG" id="acu:Atc_m030"/>
<dbReference type="Gene3D" id="1.10.10.10">
    <property type="entry name" value="Winged helix-like DNA-binding domain superfamily/Winged helix DNA-binding domain"/>
    <property type="match status" value="1"/>
</dbReference>
<dbReference type="Pfam" id="PF03466">
    <property type="entry name" value="LysR_substrate"/>
    <property type="match status" value="1"/>
</dbReference>
<dbReference type="AlphaFoldDB" id="F9ZUL3"/>
<keyword evidence="4" id="KW-0804">Transcription</keyword>
<dbReference type="HOGENOM" id="CLU_039613_6_0_6"/>
<evidence type="ECO:0000256" key="2">
    <source>
        <dbReference type="ARBA" id="ARBA00023015"/>
    </source>
</evidence>
<evidence type="ECO:0000256" key="1">
    <source>
        <dbReference type="ARBA" id="ARBA00009437"/>
    </source>
</evidence>
<dbReference type="InterPro" id="IPR050950">
    <property type="entry name" value="HTH-type_LysR_regulators"/>
</dbReference>
<name>F9ZUL3_ACICS</name>
<keyword evidence="6" id="KW-0614">Plasmid</keyword>
<sequence length="306" mass="34273">MRHLRLFQYIDAIVREGSVRRAAEKLYVTASALDRRLQDVEEELGTRLFERHARGMRLTAAGEIYVNYIRRHIAESQRVQSEIDRLQGMQQGRVALAVSPALAMDFIPNLVREFRQQHPGISFAISVVQHEVAIQHLVNYDVDLAVIIAPPKNPDVFDLAVVNQPLLAVMDAAHPLSGNDSLRLSDCLQYPLILPSVGLTTREILDTALQPLGRVAKIAAETNSYEIMRGLLPGTEQIGFVLSTTPYYRKNTQSIVYHPLNTREIQSVPIICAQLRNRGLSVAAAQFSQLIMQVMENIQMNNGALD</sequence>
<dbReference type="Proteomes" id="UP000006135">
    <property type="component" value="Plasmid megaplasmid"/>
</dbReference>
<dbReference type="Pfam" id="PF00126">
    <property type="entry name" value="HTH_1"/>
    <property type="match status" value="1"/>
</dbReference>
<dbReference type="PROSITE" id="PS50931">
    <property type="entry name" value="HTH_LYSR"/>
    <property type="match status" value="1"/>
</dbReference>
<dbReference type="PANTHER" id="PTHR30419:SF8">
    <property type="entry name" value="NITROGEN ASSIMILATION TRANSCRIPTIONAL ACTIVATOR-RELATED"/>
    <property type="match status" value="1"/>
</dbReference>
<dbReference type="FunFam" id="1.10.10.10:FF:000001">
    <property type="entry name" value="LysR family transcriptional regulator"/>
    <property type="match status" value="1"/>
</dbReference>
<dbReference type="GeneID" id="92932817"/>
<dbReference type="PANTHER" id="PTHR30419">
    <property type="entry name" value="HTH-TYPE TRANSCRIPTIONAL REGULATOR YBHD"/>
    <property type="match status" value="1"/>
</dbReference>
<dbReference type="InterPro" id="IPR000847">
    <property type="entry name" value="LysR_HTH_N"/>
</dbReference>
<dbReference type="EMBL" id="CP002574">
    <property type="protein sequence ID" value="AEK59561.1"/>
    <property type="molecule type" value="Genomic_DNA"/>
</dbReference>
<keyword evidence="2" id="KW-0805">Transcription regulation</keyword>
<feature type="domain" description="HTH lysR-type" evidence="5">
    <location>
        <begin position="1"/>
        <end position="59"/>
    </location>
</feature>
<organism evidence="6 7">
    <name type="scientific">Acidithiobacillus caldus (strain SM-1)</name>
    <dbReference type="NCBI Taxonomy" id="990288"/>
    <lineage>
        <taxon>Bacteria</taxon>
        <taxon>Pseudomonadati</taxon>
        <taxon>Pseudomonadota</taxon>
        <taxon>Acidithiobacillia</taxon>
        <taxon>Acidithiobacillales</taxon>
        <taxon>Acidithiobacillaceae</taxon>
        <taxon>Acidithiobacillus</taxon>
    </lineage>
</organism>
<protein>
    <submittedName>
        <fullName evidence="6">Transcriptional regulator, LysR family</fullName>
    </submittedName>
</protein>
<evidence type="ECO:0000313" key="7">
    <source>
        <dbReference type="Proteomes" id="UP000006135"/>
    </source>
</evidence>
<dbReference type="InterPro" id="IPR005119">
    <property type="entry name" value="LysR_subst-bd"/>
</dbReference>
<dbReference type="SUPFAM" id="SSF46785">
    <property type="entry name" value="Winged helix' DNA-binding domain"/>
    <property type="match status" value="1"/>
</dbReference>
<geneLocation type="plasmid" evidence="6 7">
    <name>megaplasmid</name>
</geneLocation>
<evidence type="ECO:0000256" key="3">
    <source>
        <dbReference type="ARBA" id="ARBA00023125"/>
    </source>
</evidence>
<gene>
    <name evidence="6" type="ordered locus">Atc_m030</name>
</gene>
<dbReference type="GO" id="GO:0003700">
    <property type="term" value="F:DNA-binding transcription factor activity"/>
    <property type="evidence" value="ECO:0007669"/>
    <property type="project" value="InterPro"/>
</dbReference>
<proteinExistence type="inferred from homology"/>
<dbReference type="InterPro" id="IPR036390">
    <property type="entry name" value="WH_DNA-bd_sf"/>
</dbReference>
<evidence type="ECO:0000256" key="4">
    <source>
        <dbReference type="ARBA" id="ARBA00023163"/>
    </source>
</evidence>
<evidence type="ECO:0000259" key="5">
    <source>
        <dbReference type="PROSITE" id="PS50931"/>
    </source>
</evidence>
<accession>F9ZUL3</accession>
<dbReference type="Gene3D" id="3.40.190.290">
    <property type="match status" value="1"/>
</dbReference>
<dbReference type="GO" id="GO:0003677">
    <property type="term" value="F:DNA binding"/>
    <property type="evidence" value="ECO:0007669"/>
    <property type="project" value="UniProtKB-KW"/>
</dbReference>
<dbReference type="RefSeq" id="WP_014003659.1">
    <property type="nucleotide sequence ID" value="NC_015851.1"/>
</dbReference>
<comment type="similarity">
    <text evidence="1">Belongs to the LysR transcriptional regulatory family.</text>
</comment>
<evidence type="ECO:0000313" key="6">
    <source>
        <dbReference type="EMBL" id="AEK59561.1"/>
    </source>
</evidence>
<reference evidence="6 7" key="1">
    <citation type="journal article" date="2011" name="J. Genet. Genomics">
        <title>Unraveling the Acidithiobacillus caldus complete genome and its central metabolisms for carbon assimilation.</title>
        <authorList>
            <person name="You X.Y."/>
            <person name="Guo X."/>
            <person name="Zheng H.J."/>
            <person name="Zhang M.J."/>
            <person name="Liu L.J."/>
            <person name="Zhu Y.Q."/>
            <person name="Zhu B."/>
            <person name="Wang S.Y."/>
            <person name="Zhao G.P."/>
            <person name="Poetsch A."/>
            <person name="Jiang C.Y."/>
            <person name="Liu S.J."/>
        </authorList>
    </citation>
    <scope>NUCLEOTIDE SEQUENCE [LARGE SCALE GENOMIC DNA]</scope>
    <source>
        <strain evidence="6 7">SM-1</strain>
        <plasmid evidence="7">Plasmid megaplasmid</plasmid>
    </source>
</reference>
<dbReference type="InterPro" id="IPR036388">
    <property type="entry name" value="WH-like_DNA-bd_sf"/>
</dbReference>
<dbReference type="SUPFAM" id="SSF53850">
    <property type="entry name" value="Periplasmic binding protein-like II"/>
    <property type="match status" value="1"/>
</dbReference>